<evidence type="ECO:0000313" key="1">
    <source>
        <dbReference type="EMBL" id="CAK8985850.1"/>
    </source>
</evidence>
<reference evidence="1 2" key="1">
    <citation type="submission" date="2024-02" db="EMBL/GenBank/DDBJ databases">
        <authorList>
            <person name="Chen Y."/>
            <person name="Shah S."/>
            <person name="Dougan E. K."/>
            <person name="Thang M."/>
            <person name="Chan C."/>
        </authorList>
    </citation>
    <scope>NUCLEOTIDE SEQUENCE [LARGE SCALE GENOMIC DNA]</scope>
</reference>
<name>A0ABP0HAJ5_9DINO</name>
<dbReference type="Proteomes" id="UP001642464">
    <property type="component" value="Unassembled WGS sequence"/>
</dbReference>
<sequence>MFGDLRPQDVSSFWKHIRTLDPWRDHPVLHDPKQDLSTLVGIQLHGDGAEMFRDDEVFVFSWSSVFASSGRETDVMLYRFPVLFVHERHMQKPKVKEHVNKTIAELVAWSLAHAGSGVAPTRGFYGEKFLPNTWRFEMAGKTMAGGVRATYFCWKSDLKARHEVHKFERWYQCTKMCDLCFAERPTKKSDGNMNFKNMGPDPPYQFAVMDNTTYMRTQQVSDWSCVPGWTLHSCVFDIMHNLYLGTGRDVVASCLRVLVERGAFDLFGLGRGSAEMFPQITQEIHSTFKEH</sequence>
<keyword evidence="2" id="KW-1185">Reference proteome</keyword>
<gene>
    <name evidence="1" type="ORF">SCF082_LOCUS306</name>
</gene>
<dbReference type="EMBL" id="CAXAMM010000084">
    <property type="protein sequence ID" value="CAK8985850.1"/>
    <property type="molecule type" value="Genomic_DNA"/>
</dbReference>
<feature type="non-terminal residue" evidence="1">
    <location>
        <position position="291"/>
    </location>
</feature>
<proteinExistence type="predicted"/>
<accession>A0ABP0HAJ5</accession>
<comment type="caution">
    <text evidence="1">The sequence shown here is derived from an EMBL/GenBank/DDBJ whole genome shotgun (WGS) entry which is preliminary data.</text>
</comment>
<organism evidence="1 2">
    <name type="scientific">Durusdinium trenchii</name>
    <dbReference type="NCBI Taxonomy" id="1381693"/>
    <lineage>
        <taxon>Eukaryota</taxon>
        <taxon>Sar</taxon>
        <taxon>Alveolata</taxon>
        <taxon>Dinophyceae</taxon>
        <taxon>Suessiales</taxon>
        <taxon>Symbiodiniaceae</taxon>
        <taxon>Durusdinium</taxon>
    </lineage>
</organism>
<evidence type="ECO:0000313" key="2">
    <source>
        <dbReference type="Proteomes" id="UP001642464"/>
    </source>
</evidence>
<protein>
    <submittedName>
        <fullName evidence="1">Uncharacterized protein</fullName>
    </submittedName>
</protein>